<name>A0A2U2J561_9SPHN</name>
<feature type="domain" description="Ice-binding protein C-terminal" evidence="3">
    <location>
        <begin position="143"/>
        <end position="167"/>
    </location>
</feature>
<feature type="signal peptide" evidence="2">
    <location>
        <begin position="1"/>
        <end position="23"/>
    </location>
</feature>
<gene>
    <name evidence="4" type="ORF">DF286_11680</name>
</gene>
<evidence type="ECO:0000256" key="1">
    <source>
        <dbReference type="SAM" id="Phobius"/>
    </source>
</evidence>
<accession>A0A2U2J561</accession>
<evidence type="ECO:0000313" key="4">
    <source>
        <dbReference type="EMBL" id="PWG03457.1"/>
    </source>
</evidence>
<dbReference type="InterPro" id="IPR013424">
    <property type="entry name" value="Ice-binding_C"/>
</dbReference>
<comment type="caution">
    <text evidence="4">The sequence shown here is derived from an EMBL/GenBank/DDBJ whole genome shotgun (WGS) entry which is preliminary data.</text>
</comment>
<dbReference type="NCBIfam" id="TIGR02595">
    <property type="entry name" value="PEP_CTERM"/>
    <property type="match status" value="1"/>
</dbReference>
<evidence type="ECO:0000313" key="5">
    <source>
        <dbReference type="Proteomes" id="UP000245916"/>
    </source>
</evidence>
<dbReference type="OrthoDB" id="121983at2"/>
<proteinExistence type="predicted"/>
<dbReference type="AlphaFoldDB" id="A0A2U2J561"/>
<dbReference type="EMBL" id="QFFF01000001">
    <property type="protein sequence ID" value="PWG03457.1"/>
    <property type="molecule type" value="Genomic_DNA"/>
</dbReference>
<dbReference type="NCBIfam" id="NF035944">
    <property type="entry name" value="PEPxxWA-CTERM"/>
    <property type="match status" value="1"/>
</dbReference>
<dbReference type="NCBIfam" id="NF038126">
    <property type="entry name" value="PEP_CTERM_FxDxF"/>
    <property type="match status" value="1"/>
</dbReference>
<keyword evidence="5" id="KW-1185">Reference proteome</keyword>
<keyword evidence="1" id="KW-0812">Transmembrane</keyword>
<feature type="transmembrane region" description="Helical" evidence="1">
    <location>
        <begin position="147"/>
        <end position="164"/>
    </location>
</feature>
<dbReference type="Pfam" id="PF07589">
    <property type="entry name" value="PEP-CTERM"/>
    <property type="match status" value="1"/>
</dbReference>
<dbReference type="RefSeq" id="WP_109271595.1">
    <property type="nucleotide sequence ID" value="NZ_QFFF01000001.1"/>
</dbReference>
<keyword evidence="2" id="KW-0732">Signal</keyword>
<keyword evidence="1" id="KW-0472">Membrane</keyword>
<evidence type="ECO:0000256" key="2">
    <source>
        <dbReference type="SAM" id="SignalP"/>
    </source>
</evidence>
<reference evidence="4 5" key="1">
    <citation type="submission" date="2018-05" db="EMBL/GenBank/DDBJ databases">
        <title>Genome of Sphingosinicella humi QZX222.</title>
        <authorList>
            <person name="Qiao Z."/>
            <person name="Wang G."/>
        </authorList>
    </citation>
    <scope>NUCLEOTIDE SEQUENCE [LARGE SCALE GENOMIC DNA]</scope>
    <source>
        <strain evidence="4 5">QZX222</strain>
    </source>
</reference>
<organism evidence="4 5">
    <name type="scientific">Allosphingosinicella humi</name>
    <dbReference type="NCBI Taxonomy" id="2068657"/>
    <lineage>
        <taxon>Bacteria</taxon>
        <taxon>Pseudomonadati</taxon>
        <taxon>Pseudomonadota</taxon>
        <taxon>Alphaproteobacteria</taxon>
        <taxon>Sphingomonadales</taxon>
        <taxon>Sphingomonadaceae</taxon>
        <taxon>Allosphingosinicella</taxon>
    </lineage>
</organism>
<protein>
    <recommendedName>
        <fullName evidence="3">Ice-binding protein C-terminal domain-containing protein</fullName>
    </recommendedName>
</protein>
<evidence type="ECO:0000259" key="3">
    <source>
        <dbReference type="Pfam" id="PF07589"/>
    </source>
</evidence>
<keyword evidence="1" id="KW-1133">Transmembrane helix</keyword>
<dbReference type="Proteomes" id="UP000245916">
    <property type="component" value="Unassembled WGS sequence"/>
</dbReference>
<feature type="chain" id="PRO_5015409526" description="Ice-binding protein C-terminal domain-containing protein" evidence="2">
    <location>
        <begin position="24"/>
        <end position="179"/>
    </location>
</feature>
<sequence>MKSLVAITLVALSSFAAAPAAQAADVILVPHPSGDFSGFFGQTVSAPGPFTSTFTFNVPTTSHVGATLSTFAVSTITDINFVSAFLNGTPFNLFAITTAHGQAEFGFASRTSIGGGLHNLVVNGTSGGGASFAGTVSVSPVSPIPEPSTWALMLLGFGVVGYSLRRRRQRAKVTKVSFA</sequence>